<keyword evidence="5" id="KW-1185">Reference proteome</keyword>
<feature type="region of interest" description="Disordered" evidence="2">
    <location>
        <begin position="266"/>
        <end position="299"/>
    </location>
</feature>
<feature type="compositionally biased region" description="Low complexity" evidence="2">
    <location>
        <begin position="224"/>
        <end position="241"/>
    </location>
</feature>
<keyword evidence="1" id="KW-0677">Repeat</keyword>
<feature type="region of interest" description="Disordered" evidence="2">
    <location>
        <begin position="62"/>
        <end position="91"/>
    </location>
</feature>
<name>A0A830HFT6_9CHLO</name>
<evidence type="ECO:0000256" key="2">
    <source>
        <dbReference type="SAM" id="MobiDB-lite"/>
    </source>
</evidence>
<dbReference type="AlphaFoldDB" id="A0A830HFT6"/>
<evidence type="ECO:0000313" key="4">
    <source>
        <dbReference type="EMBL" id="GHP06176.1"/>
    </source>
</evidence>
<protein>
    <submittedName>
        <fullName evidence="4">Proteasome complex subunit Rpn13 ubiquitin receptor</fullName>
    </submittedName>
</protein>
<dbReference type="Pfam" id="PF17830">
    <property type="entry name" value="STI1-HOP_DP"/>
    <property type="match status" value="1"/>
</dbReference>
<proteinExistence type="predicted"/>
<feature type="domain" description="STI1" evidence="3">
    <location>
        <begin position="330"/>
        <end position="364"/>
    </location>
</feature>
<dbReference type="Proteomes" id="UP000660262">
    <property type="component" value="Unassembled WGS sequence"/>
</dbReference>
<dbReference type="SMART" id="SM00727">
    <property type="entry name" value="STI1"/>
    <property type="match status" value="2"/>
</dbReference>
<dbReference type="GO" id="GO:0009706">
    <property type="term" value="C:chloroplast inner membrane"/>
    <property type="evidence" value="ECO:0007669"/>
    <property type="project" value="TreeGrafter"/>
</dbReference>
<dbReference type="Gene3D" id="1.10.2020.20">
    <property type="match status" value="1"/>
</dbReference>
<feature type="region of interest" description="Disordered" evidence="2">
    <location>
        <begin position="463"/>
        <end position="495"/>
    </location>
</feature>
<reference evidence="4" key="1">
    <citation type="submission" date="2020-10" db="EMBL/GenBank/DDBJ databases">
        <title>Unveiling of a novel bifunctional photoreceptor, Dualchrome1, isolated from a cosmopolitan green alga.</title>
        <authorList>
            <person name="Suzuki S."/>
            <person name="Kawachi M."/>
        </authorList>
    </citation>
    <scope>NUCLEOTIDE SEQUENCE</scope>
    <source>
        <strain evidence="4">NIES 2893</strain>
    </source>
</reference>
<feature type="compositionally biased region" description="Pro residues" evidence="2">
    <location>
        <begin position="194"/>
        <end position="223"/>
    </location>
</feature>
<sequence length="495" mass="50387">MLCHPQCRAPTAVAKGLPVLSRSRYARVNHSLVTHSRNVRVYGRRNKKDAAAESEAAAEEAAAAAAAPANQTGPAVSVTPPPAGLPPPPPGYTYAYPPAPGAPPTATTAVAQPAVAPVVVASSSSGGWPPMAWVAIGIGIAVGGQKLLGFAAGRAQQAMFKAAMNQMSGGAGAPPFGGAPGGFPGAASPFGGAAPPPPNPFMATPPPPPPPPPTTNTPPPSSPSVPASFTDASSTTSTSSATDDKKKADTKTTAAAAAPAAAAANPFMDVDPDKEDAAAAAAAAASFEPEVVSPPGGAPPPMPGMGMPGMPPPGAGSGMTVDMLESMLEDPKMQEMLYPYLPEGMRNPESFKWIMSQPMMKEQMQQMLNGQAPEGTGMSPEMQQAMAGMDINSPEVRQQFDAIGMEPEDMIKKIMAKPELAAAMANPRIQSAIMDLSANPMNISKYSNDAEIMQTFNMISELFGPSMPGAPATGFPQTPPTPPPAAPQGTPTSQQ</sequence>
<keyword evidence="4" id="KW-0647">Proteasome</keyword>
<dbReference type="GO" id="GO:0009658">
    <property type="term" value="P:chloroplast organization"/>
    <property type="evidence" value="ECO:0007669"/>
    <property type="project" value="TreeGrafter"/>
</dbReference>
<dbReference type="GO" id="GO:0000502">
    <property type="term" value="C:proteasome complex"/>
    <property type="evidence" value="ECO:0007669"/>
    <property type="project" value="UniProtKB-KW"/>
</dbReference>
<feature type="compositionally biased region" description="Pro residues" evidence="2">
    <location>
        <begin position="79"/>
        <end position="91"/>
    </location>
</feature>
<dbReference type="GO" id="GO:0009535">
    <property type="term" value="C:chloroplast thylakoid membrane"/>
    <property type="evidence" value="ECO:0007669"/>
    <property type="project" value="TreeGrafter"/>
</dbReference>
<feature type="compositionally biased region" description="Pro residues" evidence="2">
    <location>
        <begin position="477"/>
        <end position="486"/>
    </location>
</feature>
<evidence type="ECO:0000313" key="5">
    <source>
        <dbReference type="Proteomes" id="UP000660262"/>
    </source>
</evidence>
<evidence type="ECO:0000256" key="1">
    <source>
        <dbReference type="ARBA" id="ARBA00022737"/>
    </source>
</evidence>
<dbReference type="Gene3D" id="1.10.260.100">
    <property type="match status" value="1"/>
</dbReference>
<dbReference type="GO" id="GO:0045037">
    <property type="term" value="P:protein import into chloroplast stroma"/>
    <property type="evidence" value="ECO:0007669"/>
    <property type="project" value="TreeGrafter"/>
</dbReference>
<accession>A0A830HFT6</accession>
<dbReference type="PANTHER" id="PTHR47296">
    <property type="entry name" value="PROTEIN TIC 40, CHLOROPLASTIC"/>
    <property type="match status" value="1"/>
</dbReference>
<dbReference type="InterPro" id="IPR041243">
    <property type="entry name" value="STI1/HOP_DP"/>
</dbReference>
<feature type="domain" description="STI1" evidence="3">
    <location>
        <begin position="407"/>
        <end position="446"/>
    </location>
</feature>
<comment type="caution">
    <text evidence="4">The sequence shown here is derived from an EMBL/GenBank/DDBJ whole genome shotgun (WGS) entry which is preliminary data.</text>
</comment>
<dbReference type="InterPro" id="IPR006636">
    <property type="entry name" value="STI1_HS-bd"/>
</dbReference>
<evidence type="ECO:0000259" key="3">
    <source>
        <dbReference type="SMART" id="SM00727"/>
    </source>
</evidence>
<organism evidence="4 5">
    <name type="scientific">Pycnococcus provasolii</name>
    <dbReference type="NCBI Taxonomy" id="41880"/>
    <lineage>
        <taxon>Eukaryota</taxon>
        <taxon>Viridiplantae</taxon>
        <taxon>Chlorophyta</taxon>
        <taxon>Pseudoscourfieldiophyceae</taxon>
        <taxon>Pseudoscourfieldiales</taxon>
        <taxon>Pycnococcaceae</taxon>
        <taxon>Pycnococcus</taxon>
    </lineage>
</organism>
<feature type="region of interest" description="Disordered" evidence="2">
    <location>
        <begin position="175"/>
        <end position="252"/>
    </location>
</feature>
<keyword evidence="4" id="KW-0675">Receptor</keyword>
<gene>
    <name evidence="4" type="ORF">PPROV_000492300</name>
</gene>
<dbReference type="PANTHER" id="PTHR47296:SF1">
    <property type="entry name" value="PROTEIN TIC 40, CHLOROPLASTIC"/>
    <property type="match status" value="1"/>
</dbReference>
<dbReference type="OrthoDB" id="533763at2759"/>
<dbReference type="InterPro" id="IPR038108">
    <property type="entry name" value="RPN13_DEUBAD_sf"/>
</dbReference>
<dbReference type="EMBL" id="BNJQ01000012">
    <property type="protein sequence ID" value="GHP06176.1"/>
    <property type="molecule type" value="Genomic_DNA"/>
</dbReference>